<proteinExistence type="predicted"/>
<dbReference type="STRING" id="469383.Cwoe_2625"/>
<organism evidence="1 2">
    <name type="scientific">Conexibacter woesei (strain DSM 14684 / CCUG 47730 / CIP 108061 / JCM 11494 / NBRC 100937 / ID131577)</name>
    <dbReference type="NCBI Taxonomy" id="469383"/>
    <lineage>
        <taxon>Bacteria</taxon>
        <taxon>Bacillati</taxon>
        <taxon>Actinomycetota</taxon>
        <taxon>Thermoleophilia</taxon>
        <taxon>Solirubrobacterales</taxon>
        <taxon>Conexibacteraceae</taxon>
        <taxon>Conexibacter</taxon>
    </lineage>
</organism>
<gene>
    <name evidence="1" type="ordered locus">Cwoe_2625</name>
</gene>
<reference evidence="2" key="2">
    <citation type="submission" date="2010-01" db="EMBL/GenBank/DDBJ databases">
        <title>The complete genome of Conexibacter woesei DSM 14684.</title>
        <authorList>
            <consortium name="US DOE Joint Genome Institute (JGI-PGF)"/>
            <person name="Lucas S."/>
            <person name="Copeland A."/>
            <person name="Lapidus A."/>
            <person name="Glavina del Rio T."/>
            <person name="Dalin E."/>
            <person name="Tice H."/>
            <person name="Bruce D."/>
            <person name="Goodwin L."/>
            <person name="Pitluck S."/>
            <person name="Kyrpides N."/>
            <person name="Mavromatis K."/>
            <person name="Ivanova N."/>
            <person name="Mikhailova N."/>
            <person name="Chertkov O."/>
            <person name="Brettin T."/>
            <person name="Detter J.C."/>
            <person name="Han C."/>
            <person name="Larimer F."/>
            <person name="Land M."/>
            <person name="Hauser L."/>
            <person name="Markowitz V."/>
            <person name="Cheng J.-F."/>
            <person name="Hugenholtz P."/>
            <person name="Woyke T."/>
            <person name="Wu D."/>
            <person name="Pukall R."/>
            <person name="Steenblock K."/>
            <person name="Schneider S."/>
            <person name="Klenk H.-P."/>
            <person name="Eisen J.A."/>
        </authorList>
    </citation>
    <scope>NUCLEOTIDE SEQUENCE [LARGE SCALE GENOMIC DNA]</scope>
    <source>
        <strain evidence="2">DSM 14684 / CIP 108061 / JCM 11494 / NBRC 100937 / ID131577</strain>
    </source>
</reference>
<protein>
    <submittedName>
        <fullName evidence="1">Uncharacterized protein</fullName>
    </submittedName>
</protein>
<evidence type="ECO:0000313" key="1">
    <source>
        <dbReference type="EMBL" id="ADB51044.1"/>
    </source>
</evidence>
<dbReference type="RefSeq" id="WP_012934095.1">
    <property type="nucleotide sequence ID" value="NC_013739.1"/>
</dbReference>
<evidence type="ECO:0000313" key="2">
    <source>
        <dbReference type="Proteomes" id="UP000008229"/>
    </source>
</evidence>
<dbReference type="Proteomes" id="UP000008229">
    <property type="component" value="Chromosome"/>
</dbReference>
<dbReference type="AlphaFoldDB" id="D3F8T0"/>
<dbReference type="KEGG" id="cwo:Cwoe_2625"/>
<reference evidence="1 2" key="1">
    <citation type="journal article" date="2010" name="Stand. Genomic Sci.">
        <title>Complete genome sequence of Conexibacter woesei type strain (ID131577).</title>
        <authorList>
            <person name="Pukall R."/>
            <person name="Lapidus A."/>
            <person name="Glavina Del Rio T."/>
            <person name="Copeland A."/>
            <person name="Tice H."/>
            <person name="Cheng J.-F."/>
            <person name="Lucas S."/>
            <person name="Chen F."/>
            <person name="Nolan M."/>
            <person name="Bruce D."/>
            <person name="Goodwin L."/>
            <person name="Pitluck S."/>
            <person name="Mavromatis K."/>
            <person name="Ivanova N."/>
            <person name="Ovchinnikova G."/>
            <person name="Pati A."/>
            <person name="Chen A."/>
            <person name="Palaniappan K."/>
            <person name="Land M."/>
            <person name="Hauser L."/>
            <person name="Chang Y.-J."/>
            <person name="Jeffries C.D."/>
            <person name="Chain P."/>
            <person name="Meincke L."/>
            <person name="Sims D."/>
            <person name="Brettin T."/>
            <person name="Detter J.C."/>
            <person name="Rohde M."/>
            <person name="Goeker M."/>
            <person name="Bristow J."/>
            <person name="Eisen J.A."/>
            <person name="Markowitz V."/>
            <person name="Kyrpides N.C."/>
            <person name="Klenk H.-P."/>
            <person name="Hugenholtz P."/>
        </authorList>
    </citation>
    <scope>NUCLEOTIDE SEQUENCE [LARGE SCALE GENOMIC DNA]</scope>
    <source>
        <strain evidence="2">DSM 14684 / CIP 108061 / JCM 11494 / NBRC 100937 / ID131577</strain>
    </source>
</reference>
<dbReference type="OrthoDB" id="3387194at2"/>
<dbReference type="HOGENOM" id="CLU_183126_0_0_11"/>
<accession>D3F8T0</accession>
<dbReference type="eggNOG" id="ENOG503334W">
    <property type="taxonomic scope" value="Bacteria"/>
</dbReference>
<name>D3F8T0_CONWI</name>
<dbReference type="EMBL" id="CP001854">
    <property type="protein sequence ID" value="ADB51044.1"/>
    <property type="molecule type" value="Genomic_DNA"/>
</dbReference>
<sequence>MSVDPLEQLSSEELHDLAVKRARRHLDVPFFWRLLKYLPAAEAGAGELDEAEADLESLTSHVDDVTTSGRGEVGELLRPFYLEYLREHGVRPS</sequence>
<keyword evidence="2" id="KW-1185">Reference proteome</keyword>